<evidence type="ECO:0000259" key="2">
    <source>
        <dbReference type="Pfam" id="PF14219"/>
    </source>
</evidence>
<feature type="transmembrane region" description="Helical" evidence="1">
    <location>
        <begin position="24"/>
        <end position="48"/>
    </location>
</feature>
<keyword evidence="1" id="KW-0472">Membrane</keyword>
<dbReference type="RefSeq" id="WP_187218481.1">
    <property type="nucleotide sequence ID" value="NZ_JABVED010000002.1"/>
</dbReference>
<dbReference type="Pfam" id="PF14219">
    <property type="entry name" value="DUF4328"/>
    <property type="match status" value="1"/>
</dbReference>
<evidence type="ECO:0000313" key="3">
    <source>
        <dbReference type="EMBL" id="MBC6446443.1"/>
    </source>
</evidence>
<dbReference type="InterPro" id="IPR025565">
    <property type="entry name" value="DUF4328"/>
</dbReference>
<feature type="domain" description="DUF4328" evidence="2">
    <location>
        <begin position="64"/>
        <end position="222"/>
    </location>
</feature>
<name>A0ABR7L185_9PSEU</name>
<organism evidence="3 4">
    <name type="scientific">Actinokineospora xionganensis</name>
    <dbReference type="NCBI Taxonomy" id="2684470"/>
    <lineage>
        <taxon>Bacteria</taxon>
        <taxon>Bacillati</taxon>
        <taxon>Actinomycetota</taxon>
        <taxon>Actinomycetes</taxon>
        <taxon>Pseudonocardiales</taxon>
        <taxon>Pseudonocardiaceae</taxon>
        <taxon>Actinokineospora</taxon>
    </lineage>
</organism>
<keyword evidence="1" id="KW-1133">Transmembrane helix</keyword>
<proteinExistence type="predicted"/>
<gene>
    <name evidence="3" type="ORF">GPZ80_04550</name>
</gene>
<sequence length="231" mass="25601">MTAPNAAVLLGEQRRYLLVRPTGLAGYLAVVLIALAVATGLVTAWSAWNSYYVFEQFEQGSATVGPDEVVAAEDLWISLVVTDYLVFVLAGIAFITWLYQVRRNAEIFCDAPHRRSGRLVGWSWVVPIVNFWYPFQVVMDIWKASDPATPRRLDSLRTVQASPLLGLWWGFWLASYAVSTLGALVPTRTPLDELLAGAVVITAAEMLTAVAGVLIILCTHRIIRWQAQPRV</sequence>
<keyword evidence="4" id="KW-1185">Reference proteome</keyword>
<dbReference type="EMBL" id="JABVED010000002">
    <property type="protein sequence ID" value="MBC6446443.1"/>
    <property type="molecule type" value="Genomic_DNA"/>
</dbReference>
<protein>
    <submittedName>
        <fullName evidence="3">DUF4328 domain-containing protein</fullName>
    </submittedName>
</protein>
<feature type="transmembrane region" description="Helical" evidence="1">
    <location>
        <begin position="166"/>
        <end position="187"/>
    </location>
</feature>
<keyword evidence="1" id="KW-0812">Transmembrane</keyword>
<evidence type="ECO:0000313" key="4">
    <source>
        <dbReference type="Proteomes" id="UP000734823"/>
    </source>
</evidence>
<evidence type="ECO:0000256" key="1">
    <source>
        <dbReference type="SAM" id="Phobius"/>
    </source>
</evidence>
<feature type="transmembrane region" description="Helical" evidence="1">
    <location>
        <begin position="194"/>
        <end position="217"/>
    </location>
</feature>
<comment type="caution">
    <text evidence="3">The sequence shown here is derived from an EMBL/GenBank/DDBJ whole genome shotgun (WGS) entry which is preliminary data.</text>
</comment>
<accession>A0ABR7L185</accession>
<dbReference type="Proteomes" id="UP000734823">
    <property type="component" value="Unassembled WGS sequence"/>
</dbReference>
<reference evidence="3 4" key="1">
    <citation type="submission" date="2020-06" db="EMBL/GenBank/DDBJ databases">
        <title>Actinokineospora xiongansis sp. nov., isolated from soil of Baiyangdian.</title>
        <authorList>
            <person name="Zhang X."/>
        </authorList>
    </citation>
    <scope>NUCLEOTIDE SEQUENCE [LARGE SCALE GENOMIC DNA]</scope>
    <source>
        <strain evidence="3 4">HBU206404</strain>
    </source>
</reference>
<feature type="transmembrane region" description="Helical" evidence="1">
    <location>
        <begin position="75"/>
        <end position="99"/>
    </location>
</feature>